<sequence>MKAHYCTKQYIPSRRNRFGIKSYMLCDYKITYVQDLIVYVGMSTITESEITGIGKSGEIVLSLLKPYLVKGHTLYVDNFYSSSVLCTFLYNNRTNACGTVKKRRKGMLKIEEQLKKGEACFRSSKSLFMMKWMDTKEVYMISNMYTADFTTVSKYGGERSVQKPVCIIDYNKLMAIVYKVHMVISTANITRKSLKWYRKFFFHLIDISVWNVYCLYKYKRGEIISMEKFQLALIKQIIAKYDHNVIGCQNRSADNAVRLTEKHFSSLATIVLLSTIVIQDLEKPIYENCAHCAHFWHVPPFGDGTSTDWTAKAKGLKKTKITMMVQTLMTTKDTKHQRHISIEILTIRDVEESIQTLSSDDNINVYDRLDKIEEMTTLCNSTDF</sequence>
<gene>
    <name evidence="2" type="ORF">V1478_001627</name>
</gene>
<dbReference type="PANTHER" id="PTHR46599">
    <property type="entry name" value="PIGGYBAC TRANSPOSABLE ELEMENT-DERIVED PROTEIN 4"/>
    <property type="match status" value="1"/>
</dbReference>
<dbReference type="AlphaFoldDB" id="A0ABD2C204"/>
<reference evidence="2 3" key="1">
    <citation type="journal article" date="2024" name="Ann. Entomol. Soc. Am.">
        <title>Genomic analyses of the southern and eastern yellowjacket wasps (Hymenoptera: Vespidae) reveal evolutionary signatures of social life.</title>
        <authorList>
            <person name="Catto M.A."/>
            <person name="Caine P.B."/>
            <person name="Orr S.E."/>
            <person name="Hunt B.G."/>
            <person name="Goodisman M.A.D."/>
        </authorList>
    </citation>
    <scope>NUCLEOTIDE SEQUENCE [LARGE SCALE GENOMIC DNA]</scope>
    <source>
        <strain evidence="2">233</strain>
        <tissue evidence="2">Head and thorax</tissue>
    </source>
</reference>
<dbReference type="Proteomes" id="UP001607302">
    <property type="component" value="Unassembled WGS sequence"/>
</dbReference>
<dbReference type="Pfam" id="PF13843">
    <property type="entry name" value="DDE_Tnp_1_7"/>
    <property type="match status" value="1"/>
</dbReference>
<name>A0ABD2C204_VESSQ</name>
<accession>A0ABD2C204</accession>
<dbReference type="EMBL" id="JAUDFV010000025">
    <property type="protein sequence ID" value="KAL2739061.1"/>
    <property type="molecule type" value="Genomic_DNA"/>
</dbReference>
<evidence type="ECO:0000259" key="1">
    <source>
        <dbReference type="Pfam" id="PF13843"/>
    </source>
</evidence>
<protein>
    <submittedName>
        <fullName evidence="2">PiggyBac transposable element-derived protein 4-like</fullName>
    </submittedName>
</protein>
<keyword evidence="3" id="KW-1185">Reference proteome</keyword>
<proteinExistence type="predicted"/>
<feature type="domain" description="PiggyBac transposable element-derived protein" evidence="1">
    <location>
        <begin position="5"/>
        <end position="212"/>
    </location>
</feature>
<dbReference type="InterPro" id="IPR029526">
    <property type="entry name" value="PGBD"/>
</dbReference>
<comment type="caution">
    <text evidence="2">The sequence shown here is derived from an EMBL/GenBank/DDBJ whole genome shotgun (WGS) entry which is preliminary data.</text>
</comment>
<evidence type="ECO:0000313" key="3">
    <source>
        <dbReference type="Proteomes" id="UP001607302"/>
    </source>
</evidence>
<dbReference type="PANTHER" id="PTHR46599:SF3">
    <property type="entry name" value="PIGGYBAC TRANSPOSABLE ELEMENT-DERIVED PROTEIN 4"/>
    <property type="match status" value="1"/>
</dbReference>
<evidence type="ECO:0000313" key="2">
    <source>
        <dbReference type="EMBL" id="KAL2739061.1"/>
    </source>
</evidence>
<organism evidence="2 3">
    <name type="scientific">Vespula squamosa</name>
    <name type="common">Southern yellow jacket</name>
    <name type="synonym">Wasp</name>
    <dbReference type="NCBI Taxonomy" id="30214"/>
    <lineage>
        <taxon>Eukaryota</taxon>
        <taxon>Metazoa</taxon>
        <taxon>Ecdysozoa</taxon>
        <taxon>Arthropoda</taxon>
        <taxon>Hexapoda</taxon>
        <taxon>Insecta</taxon>
        <taxon>Pterygota</taxon>
        <taxon>Neoptera</taxon>
        <taxon>Endopterygota</taxon>
        <taxon>Hymenoptera</taxon>
        <taxon>Apocrita</taxon>
        <taxon>Aculeata</taxon>
        <taxon>Vespoidea</taxon>
        <taxon>Vespidae</taxon>
        <taxon>Vespinae</taxon>
        <taxon>Vespula</taxon>
    </lineage>
</organism>